<reference evidence="2" key="1">
    <citation type="submission" date="2020-11" db="EMBL/GenBank/DDBJ databases">
        <authorList>
            <consortium name="DOE Joint Genome Institute"/>
            <person name="Ahrendt S."/>
            <person name="Riley R."/>
            <person name="Andreopoulos W."/>
            <person name="Labutti K."/>
            <person name="Pangilinan J."/>
            <person name="Ruiz-Duenas F.J."/>
            <person name="Barrasa J.M."/>
            <person name="Sanchez-Garcia M."/>
            <person name="Camarero S."/>
            <person name="Miyauchi S."/>
            <person name="Serrano A."/>
            <person name="Linde D."/>
            <person name="Babiker R."/>
            <person name="Drula E."/>
            <person name="Ayuso-Fernandez I."/>
            <person name="Pacheco R."/>
            <person name="Padilla G."/>
            <person name="Ferreira P."/>
            <person name="Barriuso J."/>
            <person name="Kellner H."/>
            <person name="Castanera R."/>
            <person name="Alfaro M."/>
            <person name="Ramirez L."/>
            <person name="Pisabarro A.G."/>
            <person name="Kuo A."/>
            <person name="Tritt A."/>
            <person name="Lipzen A."/>
            <person name="He G."/>
            <person name="Yan M."/>
            <person name="Ng V."/>
            <person name="Cullen D."/>
            <person name="Martin F."/>
            <person name="Rosso M.-N."/>
            <person name="Henrissat B."/>
            <person name="Hibbett D."/>
            <person name="Martinez A.T."/>
            <person name="Grigoriev I.V."/>
        </authorList>
    </citation>
    <scope>NUCLEOTIDE SEQUENCE</scope>
    <source>
        <strain evidence="2">CBS 247.69</strain>
    </source>
</reference>
<dbReference type="OrthoDB" id="3068336at2759"/>
<gene>
    <name evidence="2" type="ORF">BDZ94DRAFT_185620</name>
</gene>
<keyword evidence="3" id="KW-1185">Reference proteome</keyword>
<feature type="region of interest" description="Disordered" evidence="1">
    <location>
        <begin position="84"/>
        <end position="117"/>
    </location>
</feature>
<evidence type="ECO:0000313" key="3">
    <source>
        <dbReference type="Proteomes" id="UP000807353"/>
    </source>
</evidence>
<evidence type="ECO:0000256" key="1">
    <source>
        <dbReference type="SAM" id="MobiDB-lite"/>
    </source>
</evidence>
<dbReference type="EMBL" id="MU150241">
    <property type="protein sequence ID" value="KAF9466625.1"/>
    <property type="molecule type" value="Genomic_DNA"/>
</dbReference>
<sequence length="163" mass="18471">MFFLINSAKKVPTPTSLPSNWPSSLHHKCSFPSCYHPNPPQAVAGLYNCCGRARRGFACKGTYIVSQASADQSMRKFHDSLVREETKKQTTQTLQRRAAQRKRIDASRPDSPSPIFRRPRLNLEKMHYDPHHGQVSVQQVPISMARQSPTLGQYFPSPQHNLS</sequence>
<evidence type="ECO:0000313" key="2">
    <source>
        <dbReference type="EMBL" id="KAF9466625.1"/>
    </source>
</evidence>
<organism evidence="2 3">
    <name type="scientific">Collybia nuda</name>
    <dbReference type="NCBI Taxonomy" id="64659"/>
    <lineage>
        <taxon>Eukaryota</taxon>
        <taxon>Fungi</taxon>
        <taxon>Dikarya</taxon>
        <taxon>Basidiomycota</taxon>
        <taxon>Agaricomycotina</taxon>
        <taxon>Agaricomycetes</taxon>
        <taxon>Agaricomycetidae</taxon>
        <taxon>Agaricales</taxon>
        <taxon>Tricholomatineae</taxon>
        <taxon>Clitocybaceae</taxon>
        <taxon>Collybia</taxon>
    </lineage>
</organism>
<comment type="caution">
    <text evidence="2">The sequence shown here is derived from an EMBL/GenBank/DDBJ whole genome shotgun (WGS) entry which is preliminary data.</text>
</comment>
<accession>A0A9P5YFD7</accession>
<proteinExistence type="predicted"/>
<dbReference type="AlphaFoldDB" id="A0A9P5YFD7"/>
<dbReference type="Proteomes" id="UP000807353">
    <property type="component" value="Unassembled WGS sequence"/>
</dbReference>
<name>A0A9P5YFD7_9AGAR</name>
<protein>
    <submittedName>
        <fullName evidence="2">Uncharacterized protein</fullName>
    </submittedName>
</protein>